<protein>
    <submittedName>
        <fullName evidence="1">Uncharacterized protein</fullName>
    </submittedName>
</protein>
<reference evidence="1" key="2">
    <citation type="journal article" date="2022" name="New Phytol.">
        <title>Evolutionary transition to the ectomycorrhizal habit in the genomes of a hyperdiverse lineage of mushroom-forming fungi.</title>
        <authorList>
            <person name="Looney B."/>
            <person name="Miyauchi S."/>
            <person name="Morin E."/>
            <person name="Drula E."/>
            <person name="Courty P.E."/>
            <person name="Kohler A."/>
            <person name="Kuo A."/>
            <person name="LaButti K."/>
            <person name="Pangilinan J."/>
            <person name="Lipzen A."/>
            <person name="Riley R."/>
            <person name="Andreopoulos W."/>
            <person name="He G."/>
            <person name="Johnson J."/>
            <person name="Nolan M."/>
            <person name="Tritt A."/>
            <person name="Barry K.W."/>
            <person name="Grigoriev I.V."/>
            <person name="Nagy L.G."/>
            <person name="Hibbett D."/>
            <person name="Henrissat B."/>
            <person name="Matheny P.B."/>
            <person name="Labbe J."/>
            <person name="Martin F.M."/>
        </authorList>
    </citation>
    <scope>NUCLEOTIDE SEQUENCE</scope>
    <source>
        <strain evidence="1">HHB10654</strain>
    </source>
</reference>
<sequence length="470" mass="50582">MSHNDDQPQELVHDPSRPHSFDLTLELERQLENESLPNSPAYNGARPQSLDPHVLASIVTNLRVGMAELTKERDELTVALEASRRKEHDLSDEVHRMTEKQAELEEELGSLRKKSQEDDDSIVLLRSKVEESRRGLMRLQTENRRASRGGDMSVDLSRAGSYSFGGPNSGKRTSSFAPLTGTPMSGRMHRRISSVSDSNTTWSEPVHTSLNTSPNGQTITLPDMSPPPSHAPPSSRRFSGMFGRPVPEVEPAGNLEVEMLQREIKTLKGALEETRHELTEATEAREASDTCVKALRDFIAENSVGDDRGGGLAPPPINTRLDDSDRKSTSSAVSGNASRWGFGLWRAGESSASASPVARTSTSSPVVARAIPPPPGPAEPLTRKLGGFFTGRGSVSSITGTPPRVPTVQEAMYNGSDTSSSAESTEPISPTSEQQQVLTRVASGDSGSSSRLPEIFGKGGENEGGIKVVA</sequence>
<organism evidence="1 2">
    <name type="scientific">Artomyces pyxidatus</name>
    <dbReference type="NCBI Taxonomy" id="48021"/>
    <lineage>
        <taxon>Eukaryota</taxon>
        <taxon>Fungi</taxon>
        <taxon>Dikarya</taxon>
        <taxon>Basidiomycota</taxon>
        <taxon>Agaricomycotina</taxon>
        <taxon>Agaricomycetes</taxon>
        <taxon>Russulales</taxon>
        <taxon>Auriscalpiaceae</taxon>
        <taxon>Artomyces</taxon>
    </lineage>
</organism>
<gene>
    <name evidence="1" type="ORF">BV25DRAFT_1798455</name>
</gene>
<name>A0ACB8TBR9_9AGAM</name>
<accession>A0ACB8TBR9</accession>
<proteinExistence type="predicted"/>
<comment type="caution">
    <text evidence="1">The sequence shown here is derived from an EMBL/GenBank/DDBJ whole genome shotgun (WGS) entry which is preliminary data.</text>
</comment>
<evidence type="ECO:0000313" key="1">
    <source>
        <dbReference type="EMBL" id="KAI0065626.1"/>
    </source>
</evidence>
<keyword evidence="2" id="KW-1185">Reference proteome</keyword>
<evidence type="ECO:0000313" key="2">
    <source>
        <dbReference type="Proteomes" id="UP000814140"/>
    </source>
</evidence>
<dbReference type="EMBL" id="MU277195">
    <property type="protein sequence ID" value="KAI0065626.1"/>
    <property type="molecule type" value="Genomic_DNA"/>
</dbReference>
<reference evidence="1" key="1">
    <citation type="submission" date="2021-03" db="EMBL/GenBank/DDBJ databases">
        <authorList>
            <consortium name="DOE Joint Genome Institute"/>
            <person name="Ahrendt S."/>
            <person name="Looney B.P."/>
            <person name="Miyauchi S."/>
            <person name="Morin E."/>
            <person name="Drula E."/>
            <person name="Courty P.E."/>
            <person name="Chicoki N."/>
            <person name="Fauchery L."/>
            <person name="Kohler A."/>
            <person name="Kuo A."/>
            <person name="Labutti K."/>
            <person name="Pangilinan J."/>
            <person name="Lipzen A."/>
            <person name="Riley R."/>
            <person name="Andreopoulos W."/>
            <person name="He G."/>
            <person name="Johnson J."/>
            <person name="Barry K.W."/>
            <person name="Grigoriev I.V."/>
            <person name="Nagy L."/>
            <person name="Hibbett D."/>
            <person name="Henrissat B."/>
            <person name="Matheny P.B."/>
            <person name="Labbe J."/>
            <person name="Martin F."/>
        </authorList>
    </citation>
    <scope>NUCLEOTIDE SEQUENCE</scope>
    <source>
        <strain evidence="1">HHB10654</strain>
    </source>
</reference>
<dbReference type="Proteomes" id="UP000814140">
    <property type="component" value="Unassembled WGS sequence"/>
</dbReference>